<name>A0ABT4QEA4_9BACL</name>
<dbReference type="Gene3D" id="3.90.1210.10">
    <property type="entry name" value="Antifreeze-like/N-acetylneuraminic acid synthase C-terminal domain"/>
    <property type="match status" value="1"/>
</dbReference>
<evidence type="ECO:0000259" key="2">
    <source>
        <dbReference type="SMART" id="SM00858"/>
    </source>
</evidence>
<keyword evidence="4" id="KW-1185">Reference proteome</keyword>
<keyword evidence="1" id="KW-0812">Transmembrane</keyword>
<dbReference type="CDD" id="cd11614">
    <property type="entry name" value="SAF_CpaB_FlgA_like"/>
    <property type="match status" value="1"/>
</dbReference>
<evidence type="ECO:0000256" key="1">
    <source>
        <dbReference type="SAM" id="Phobius"/>
    </source>
</evidence>
<organism evidence="3 4">
    <name type="scientific">Paenibacillus gyeongsangnamensis</name>
    <dbReference type="NCBI Taxonomy" id="3388067"/>
    <lineage>
        <taxon>Bacteria</taxon>
        <taxon>Bacillati</taxon>
        <taxon>Bacillota</taxon>
        <taxon>Bacilli</taxon>
        <taxon>Bacillales</taxon>
        <taxon>Paenibacillaceae</taxon>
        <taxon>Paenibacillus</taxon>
    </lineage>
</organism>
<feature type="transmembrane region" description="Helical" evidence="1">
    <location>
        <begin position="7"/>
        <end position="27"/>
    </location>
</feature>
<dbReference type="SMART" id="SM00858">
    <property type="entry name" value="SAF"/>
    <property type="match status" value="1"/>
</dbReference>
<dbReference type="RefSeq" id="WP_269883668.1">
    <property type="nucleotide sequence ID" value="NZ_JAQAGZ010000015.1"/>
</dbReference>
<reference evidence="3 4" key="1">
    <citation type="submission" date="2022-12" db="EMBL/GenBank/DDBJ databases">
        <title>Draft genome sequence of Paenibacillus sp. dW9.</title>
        <authorList>
            <person name="Choi E.-W."/>
            <person name="Kim D.-U."/>
        </authorList>
    </citation>
    <scope>NUCLEOTIDE SEQUENCE [LARGE SCALE GENOMIC DNA]</scope>
    <source>
        <strain evidence="4">dW9</strain>
    </source>
</reference>
<dbReference type="Pfam" id="PF08666">
    <property type="entry name" value="SAF"/>
    <property type="match status" value="1"/>
</dbReference>
<dbReference type="EMBL" id="JAQAGZ010000015">
    <property type="protein sequence ID" value="MCZ8515143.1"/>
    <property type="molecule type" value="Genomic_DNA"/>
</dbReference>
<accession>A0ABT4QEA4</accession>
<sequence>MSLLRKALYYTLIVGLCCSGPALLLLWKYKIEPNWGTVEVVQAFKKVERGEVLTADRVQVAKVPRDLLVDGALVRLADAVGRETVRPIRAGEQLTPDMVNTRHLQPGQGEWNMPLPPEWIFGKLPGSLLRGDRVSLLLVTKETADKMELRDDPSRERLAEWNIPYEEETKLSEITVSYAKAANNQEIAASDERKKPSGAVASVELIVTDEQKELIRKYGSKGYRFLMVYR</sequence>
<evidence type="ECO:0000313" key="3">
    <source>
        <dbReference type="EMBL" id="MCZ8515143.1"/>
    </source>
</evidence>
<feature type="domain" description="SAF" evidence="2">
    <location>
        <begin position="38"/>
        <end position="100"/>
    </location>
</feature>
<keyword evidence="1" id="KW-0472">Membrane</keyword>
<protein>
    <submittedName>
        <fullName evidence="3">SAF domain-containing protein</fullName>
    </submittedName>
</protein>
<proteinExistence type="predicted"/>
<evidence type="ECO:0000313" key="4">
    <source>
        <dbReference type="Proteomes" id="UP001527882"/>
    </source>
</evidence>
<comment type="caution">
    <text evidence="3">The sequence shown here is derived from an EMBL/GenBank/DDBJ whole genome shotgun (WGS) entry which is preliminary data.</text>
</comment>
<gene>
    <name evidence="3" type="ORF">O9H85_22525</name>
</gene>
<dbReference type="Proteomes" id="UP001527882">
    <property type="component" value="Unassembled WGS sequence"/>
</dbReference>
<dbReference type="InterPro" id="IPR013974">
    <property type="entry name" value="SAF"/>
</dbReference>
<keyword evidence="1" id="KW-1133">Transmembrane helix</keyword>